<dbReference type="InterPro" id="IPR035959">
    <property type="entry name" value="RutC-like_sf"/>
</dbReference>
<evidence type="ECO:0000313" key="1">
    <source>
        <dbReference type="EMBL" id="CCX13519.1"/>
    </source>
</evidence>
<accession>U4L821</accession>
<dbReference type="OMA" id="VRVKMFV"/>
<keyword evidence="2" id="KW-1185">Reference proteome</keyword>
<organism evidence="1 2">
    <name type="scientific">Pyronema omphalodes (strain CBS 100304)</name>
    <name type="common">Pyronema confluens</name>
    <dbReference type="NCBI Taxonomy" id="1076935"/>
    <lineage>
        <taxon>Eukaryota</taxon>
        <taxon>Fungi</taxon>
        <taxon>Dikarya</taxon>
        <taxon>Ascomycota</taxon>
        <taxon>Pezizomycotina</taxon>
        <taxon>Pezizomycetes</taxon>
        <taxon>Pezizales</taxon>
        <taxon>Pyronemataceae</taxon>
        <taxon>Pyronema</taxon>
    </lineage>
</organism>
<proteinExistence type="predicted"/>
<dbReference type="Gene3D" id="3.30.1330.40">
    <property type="entry name" value="RutC-like"/>
    <property type="match status" value="1"/>
</dbReference>
<dbReference type="EMBL" id="HF935853">
    <property type="protein sequence ID" value="CCX13519.1"/>
    <property type="molecule type" value="Genomic_DNA"/>
</dbReference>
<dbReference type="SUPFAM" id="SSF55298">
    <property type="entry name" value="YjgF-like"/>
    <property type="match status" value="1"/>
</dbReference>
<sequence>MSTSAFNTGNPYESLFGYSRAVRHGNLIYVSGTTSLSPVAPFDIQFPGNAYYQTTTALEESIRAIAGLGGSIQNIARIKLFVRREEDCDSVGRAMAEVMIGQSFAATMIVGASFVRDEMLVEVEMDAVL</sequence>
<dbReference type="Proteomes" id="UP000018144">
    <property type="component" value="Unassembled WGS sequence"/>
</dbReference>
<dbReference type="eggNOG" id="ENOG502SCRR">
    <property type="taxonomic scope" value="Eukaryota"/>
</dbReference>
<gene>
    <name evidence="1" type="ORF">PCON_13112</name>
</gene>
<dbReference type="STRING" id="1076935.U4L821"/>
<dbReference type="OrthoDB" id="686384at2759"/>
<dbReference type="Pfam" id="PF01042">
    <property type="entry name" value="Ribonuc_L-PSP"/>
    <property type="match status" value="1"/>
</dbReference>
<name>U4L821_PYROM</name>
<dbReference type="InterPro" id="IPR006175">
    <property type="entry name" value="YjgF/YER057c/UK114"/>
</dbReference>
<dbReference type="PANTHER" id="PTHR43857:SF1">
    <property type="entry name" value="YJGH FAMILY PROTEIN"/>
    <property type="match status" value="1"/>
</dbReference>
<dbReference type="PANTHER" id="PTHR43857">
    <property type="entry name" value="BLR7761 PROTEIN"/>
    <property type="match status" value="1"/>
</dbReference>
<protein>
    <submittedName>
        <fullName evidence="1">Similar to Uncharacterized protein SCO2049 acc. no. P16251</fullName>
    </submittedName>
</protein>
<reference evidence="1 2" key="1">
    <citation type="journal article" date="2013" name="PLoS Genet.">
        <title>The genome and development-dependent transcriptomes of Pyronema confluens: a window into fungal evolution.</title>
        <authorList>
            <person name="Traeger S."/>
            <person name="Altegoer F."/>
            <person name="Freitag M."/>
            <person name="Gabaldon T."/>
            <person name="Kempken F."/>
            <person name="Kumar A."/>
            <person name="Marcet-Houben M."/>
            <person name="Poggeler S."/>
            <person name="Stajich J.E."/>
            <person name="Nowrousian M."/>
        </authorList>
    </citation>
    <scope>NUCLEOTIDE SEQUENCE [LARGE SCALE GENOMIC DNA]</scope>
    <source>
        <strain evidence="2">CBS 100304</strain>
        <tissue evidence="1">Vegetative mycelium</tissue>
    </source>
</reference>
<dbReference type="AlphaFoldDB" id="U4L821"/>
<evidence type="ECO:0000313" key="2">
    <source>
        <dbReference type="Proteomes" id="UP000018144"/>
    </source>
</evidence>